<accession>A0A291QFH7</accession>
<dbReference type="Pfam" id="PF09684">
    <property type="entry name" value="Tail_P2_I"/>
    <property type="match status" value="1"/>
</dbReference>
<dbReference type="InterPro" id="IPR006521">
    <property type="entry name" value="Tail_protein_I"/>
</dbReference>
<evidence type="ECO:0000313" key="3">
    <source>
        <dbReference type="Proteomes" id="UP000221011"/>
    </source>
</evidence>
<gene>
    <name evidence="2" type="ORF">KY5_5451c</name>
</gene>
<dbReference type="Proteomes" id="UP000221011">
    <property type="component" value="Chromosome"/>
</dbReference>
<evidence type="ECO:0000313" key="2">
    <source>
        <dbReference type="EMBL" id="ATL30469.1"/>
    </source>
</evidence>
<name>A0A291QFH7_9ACTN</name>
<dbReference type="NCBIfam" id="TIGR02242">
    <property type="entry name" value="tail_TIGR02242"/>
    <property type="match status" value="1"/>
</dbReference>
<organism evidence="2 3">
    <name type="scientific">Streptomyces formicae</name>
    <dbReference type="NCBI Taxonomy" id="1616117"/>
    <lineage>
        <taxon>Bacteria</taxon>
        <taxon>Bacillati</taxon>
        <taxon>Actinomycetota</taxon>
        <taxon>Actinomycetes</taxon>
        <taxon>Kitasatosporales</taxon>
        <taxon>Streptomycetaceae</taxon>
        <taxon>Streptomyces</taxon>
    </lineage>
</organism>
<keyword evidence="3" id="KW-1185">Reference proteome</keyword>
<dbReference type="KEGG" id="sfk:KY5_5451c"/>
<feature type="compositionally biased region" description="Low complexity" evidence="1">
    <location>
        <begin position="10"/>
        <end position="32"/>
    </location>
</feature>
<dbReference type="InterPro" id="IPR011748">
    <property type="entry name" value="Unchr_phage_tail-like"/>
</dbReference>
<sequence>MSGQNGDGSGAASMSKGAGSSSAYMSKGSPSAGQGTGNGAENGTGPATVSHRGSIATLGSAHPLDEQLPAVFADDDFVLRFVSGLDVVLAPVFTVLDCLEAYFTPALAPEDFLGWLTDWVGTELDGTEPLVLRRHAVASAVALHRVRGTRRGLAAAVELAFGVRPEITESGGATWSARPLGSFPGNPRPGLHIALPVRDPASVDEHRLHAVVAAARPAHLPFTAEVTTTPSLREPTHDREA</sequence>
<dbReference type="EMBL" id="CP022685">
    <property type="protein sequence ID" value="ATL30469.1"/>
    <property type="molecule type" value="Genomic_DNA"/>
</dbReference>
<proteinExistence type="predicted"/>
<evidence type="ECO:0000256" key="1">
    <source>
        <dbReference type="SAM" id="MobiDB-lite"/>
    </source>
</evidence>
<dbReference type="AlphaFoldDB" id="A0A291QFH7"/>
<reference evidence="2 3" key="1">
    <citation type="submission" date="2017-08" db="EMBL/GenBank/DDBJ databases">
        <title>Complete Genome Sequence of Streptomyces formicae KY5, the formicamycin producer.</title>
        <authorList>
            <person name="Holmes N.A."/>
            <person name="Devine R."/>
            <person name="Qin Z."/>
            <person name="Seipke R.F."/>
            <person name="Wilkinson B."/>
            <person name="Hutchings M.I."/>
        </authorList>
    </citation>
    <scope>NUCLEOTIDE SEQUENCE [LARGE SCALE GENOMIC DNA]</scope>
    <source>
        <strain evidence="2 3">KY5</strain>
    </source>
</reference>
<protein>
    <submittedName>
        <fullName evidence="2">Secreted protein</fullName>
    </submittedName>
</protein>
<feature type="region of interest" description="Disordered" evidence="1">
    <location>
        <begin position="1"/>
        <end position="52"/>
    </location>
</feature>